<keyword evidence="2 5" id="KW-0489">Methyltransferase</keyword>
<name>W9YC77_9EURO</name>
<evidence type="ECO:0000256" key="6">
    <source>
        <dbReference type="SAM" id="MobiDB-lite"/>
    </source>
</evidence>
<dbReference type="Gene3D" id="3.90.120.10">
    <property type="entry name" value="DNA Methylase, subunit A, domain 2"/>
    <property type="match status" value="1"/>
</dbReference>
<evidence type="ECO:0000256" key="1">
    <source>
        <dbReference type="ARBA" id="ARBA00011975"/>
    </source>
</evidence>
<dbReference type="GO" id="GO:0044027">
    <property type="term" value="P:negative regulation of gene expression via chromosomal CpG island methylation"/>
    <property type="evidence" value="ECO:0007669"/>
    <property type="project" value="TreeGrafter"/>
</dbReference>
<evidence type="ECO:0000313" key="7">
    <source>
        <dbReference type="EMBL" id="EXJ90472.1"/>
    </source>
</evidence>
<dbReference type="PANTHER" id="PTHR10629:SF52">
    <property type="entry name" value="DNA (CYTOSINE-5)-METHYLTRANSFERASE 1"/>
    <property type="match status" value="1"/>
</dbReference>
<dbReference type="Pfam" id="PF00145">
    <property type="entry name" value="DNA_methylase"/>
    <property type="match status" value="2"/>
</dbReference>
<dbReference type="PRINTS" id="PR00105">
    <property type="entry name" value="C5METTRFRASE"/>
</dbReference>
<proteinExistence type="inferred from homology"/>
<dbReference type="Gene3D" id="3.40.50.150">
    <property type="entry name" value="Vaccinia Virus protein VP39"/>
    <property type="match status" value="1"/>
</dbReference>
<dbReference type="GO" id="GO:0003677">
    <property type="term" value="F:DNA binding"/>
    <property type="evidence" value="ECO:0007669"/>
    <property type="project" value="TreeGrafter"/>
</dbReference>
<evidence type="ECO:0000313" key="8">
    <source>
        <dbReference type="Proteomes" id="UP000019484"/>
    </source>
</evidence>
<dbReference type="OrthoDB" id="414133at2759"/>
<dbReference type="SUPFAM" id="SSF53335">
    <property type="entry name" value="S-adenosyl-L-methionine-dependent methyltransferases"/>
    <property type="match status" value="1"/>
</dbReference>
<feature type="active site" evidence="5">
    <location>
        <position position="378"/>
    </location>
</feature>
<reference evidence="7 8" key="1">
    <citation type="submission" date="2013-03" db="EMBL/GenBank/DDBJ databases">
        <title>The Genome Sequence of Capronia coronata CBS 617.96.</title>
        <authorList>
            <consortium name="The Broad Institute Genomics Platform"/>
            <person name="Cuomo C."/>
            <person name="de Hoog S."/>
            <person name="Gorbushina A."/>
            <person name="Walker B."/>
            <person name="Young S.K."/>
            <person name="Zeng Q."/>
            <person name="Gargeya S."/>
            <person name="Fitzgerald M."/>
            <person name="Haas B."/>
            <person name="Abouelleil A."/>
            <person name="Allen A.W."/>
            <person name="Alvarado L."/>
            <person name="Arachchi H.M."/>
            <person name="Berlin A.M."/>
            <person name="Chapman S.B."/>
            <person name="Gainer-Dewar J."/>
            <person name="Goldberg J."/>
            <person name="Griggs A."/>
            <person name="Gujja S."/>
            <person name="Hansen M."/>
            <person name="Howarth C."/>
            <person name="Imamovic A."/>
            <person name="Ireland A."/>
            <person name="Larimer J."/>
            <person name="McCowan C."/>
            <person name="Murphy C."/>
            <person name="Pearson M."/>
            <person name="Poon T.W."/>
            <person name="Priest M."/>
            <person name="Roberts A."/>
            <person name="Saif S."/>
            <person name="Shea T."/>
            <person name="Sisk P."/>
            <person name="Sykes S."/>
            <person name="Wortman J."/>
            <person name="Nusbaum C."/>
            <person name="Birren B."/>
        </authorList>
    </citation>
    <scope>NUCLEOTIDE SEQUENCE [LARGE SCALE GENOMIC DNA]</scope>
    <source>
        <strain evidence="7 8">CBS 617.96</strain>
    </source>
</reference>
<dbReference type="EMBL" id="AMWN01000003">
    <property type="protein sequence ID" value="EXJ90472.1"/>
    <property type="molecule type" value="Genomic_DNA"/>
</dbReference>
<feature type="compositionally biased region" description="Low complexity" evidence="6">
    <location>
        <begin position="15"/>
        <end position="30"/>
    </location>
</feature>
<dbReference type="RefSeq" id="XP_007722666.1">
    <property type="nucleotide sequence ID" value="XM_007724476.1"/>
</dbReference>
<dbReference type="GO" id="GO:0032259">
    <property type="term" value="P:methylation"/>
    <property type="evidence" value="ECO:0007669"/>
    <property type="project" value="UniProtKB-KW"/>
</dbReference>
<dbReference type="Proteomes" id="UP000019484">
    <property type="component" value="Unassembled WGS sequence"/>
</dbReference>
<sequence>MGTETTVSRVQSSATHLIQRQTHTQRTTNHGPRRTSIIQSYQVEIEDGDDIDDDVIMQDEIEITRVQKIRHIRQVQGISCQSNRTTLPTRQPTAAHINLNPGNDVELQDGSFLRIESTGIDFFNQPFIQGKRLLPHTAEELLMPEMEGELTWVMRFDENTGTEEYQNKVGFSPSHVLRNCKVLFTNQLYADLNVGHSIETFHNVPVYFCRWKCSLPPVDLKRKHNEPYRHKIGKIEHLREHEADSLTIISRTLRKHVQLRIPDSEIRKRWRGAEFAQDWLGSHKTYQINEDGDFDVRRKYTFGDSFCGAGGTTCGAVKAGLVPKWAFDLDETAIRTYSFNFEETGVQARREHVSDFLAAAKRWLRRFIVDIAHLSPPCQPFSPANTTPNEQLNEKNRAALTSVDDILRLCKPRLATLEEAAGMEHPKHQGWLRKLVTMFIDNGYSVRWKIVDLKRFGVPQTRDRLIVIASGPGEKLPPFILPTHGLEAGLKPFPSIASAIYDIDPLAVDHDIPRSFDAPKRAIDAAGLAGTITTGGGGDNVYHPSGLRSYTVREHACLQTFPPEFLFAGTPTQQRRQIGNAVPPVFAAALFGHLRTCLEQADLEEMRQSRLG</sequence>
<dbReference type="STRING" id="1182541.W9YC77"/>
<evidence type="ECO:0000256" key="4">
    <source>
        <dbReference type="ARBA" id="ARBA00022691"/>
    </source>
</evidence>
<comment type="similarity">
    <text evidence="5">Belongs to the class I-like SAM-binding methyltransferase superfamily. C5-methyltransferase family.</text>
</comment>
<evidence type="ECO:0000256" key="5">
    <source>
        <dbReference type="PROSITE-ProRule" id="PRU01016"/>
    </source>
</evidence>
<dbReference type="GO" id="GO:0005634">
    <property type="term" value="C:nucleus"/>
    <property type="evidence" value="ECO:0007669"/>
    <property type="project" value="TreeGrafter"/>
</dbReference>
<dbReference type="InterPro" id="IPR050390">
    <property type="entry name" value="C5-Methyltransferase"/>
</dbReference>
<accession>W9YC77</accession>
<dbReference type="InterPro" id="IPR001525">
    <property type="entry name" value="C5_MeTfrase"/>
</dbReference>
<dbReference type="eggNOG" id="ENOG502RYYW">
    <property type="taxonomic scope" value="Eukaryota"/>
</dbReference>
<keyword evidence="8" id="KW-1185">Reference proteome</keyword>
<dbReference type="PROSITE" id="PS51679">
    <property type="entry name" value="SAM_MT_C5"/>
    <property type="match status" value="1"/>
</dbReference>
<keyword evidence="3 5" id="KW-0808">Transferase</keyword>
<dbReference type="InterPro" id="IPR029063">
    <property type="entry name" value="SAM-dependent_MTases_sf"/>
</dbReference>
<feature type="compositionally biased region" description="Polar residues" evidence="6">
    <location>
        <begin position="1"/>
        <end position="14"/>
    </location>
</feature>
<dbReference type="AlphaFoldDB" id="W9YC77"/>
<feature type="region of interest" description="Disordered" evidence="6">
    <location>
        <begin position="1"/>
        <end position="35"/>
    </location>
</feature>
<gene>
    <name evidence="7" type="ORF">A1O1_03575</name>
</gene>
<dbReference type="EC" id="2.1.1.37" evidence="1"/>
<keyword evidence="4 5" id="KW-0949">S-adenosyl-L-methionine</keyword>
<evidence type="ECO:0000256" key="3">
    <source>
        <dbReference type="ARBA" id="ARBA00022679"/>
    </source>
</evidence>
<comment type="caution">
    <text evidence="7">The sequence shown here is derived from an EMBL/GenBank/DDBJ whole genome shotgun (WGS) entry which is preliminary data.</text>
</comment>
<protein>
    <recommendedName>
        <fullName evidence="1">DNA (cytosine-5-)-methyltransferase</fullName>
        <ecNumber evidence="1">2.1.1.37</ecNumber>
    </recommendedName>
</protein>
<dbReference type="PANTHER" id="PTHR10629">
    <property type="entry name" value="CYTOSINE-SPECIFIC METHYLTRANSFERASE"/>
    <property type="match status" value="1"/>
</dbReference>
<organism evidence="7 8">
    <name type="scientific">Capronia coronata CBS 617.96</name>
    <dbReference type="NCBI Taxonomy" id="1182541"/>
    <lineage>
        <taxon>Eukaryota</taxon>
        <taxon>Fungi</taxon>
        <taxon>Dikarya</taxon>
        <taxon>Ascomycota</taxon>
        <taxon>Pezizomycotina</taxon>
        <taxon>Eurotiomycetes</taxon>
        <taxon>Chaetothyriomycetidae</taxon>
        <taxon>Chaetothyriales</taxon>
        <taxon>Herpotrichiellaceae</taxon>
        <taxon>Capronia</taxon>
    </lineage>
</organism>
<evidence type="ECO:0000256" key="2">
    <source>
        <dbReference type="ARBA" id="ARBA00022603"/>
    </source>
</evidence>
<dbReference type="GeneID" id="19158465"/>
<dbReference type="GO" id="GO:0003886">
    <property type="term" value="F:DNA (cytosine-5-)-methyltransferase activity"/>
    <property type="evidence" value="ECO:0007669"/>
    <property type="project" value="UniProtKB-EC"/>
</dbReference>
<dbReference type="HOGENOM" id="CLU_012943_0_0_1"/>